<evidence type="ECO:0000256" key="2">
    <source>
        <dbReference type="ARBA" id="ARBA00023043"/>
    </source>
</evidence>
<keyword evidence="1" id="KW-0677">Repeat</keyword>
<evidence type="ECO:0000256" key="3">
    <source>
        <dbReference type="SAM" id="Coils"/>
    </source>
</evidence>
<dbReference type="SMART" id="SM00248">
    <property type="entry name" value="ANK"/>
    <property type="match status" value="6"/>
</dbReference>
<dbReference type="PANTHER" id="PTHR24203">
    <property type="entry name" value="ANKYRIN REPEAT FAMILY PROTEIN"/>
    <property type="match status" value="1"/>
</dbReference>
<organism evidence="4 5">
    <name type="scientific">Candidula unifasciata</name>
    <dbReference type="NCBI Taxonomy" id="100452"/>
    <lineage>
        <taxon>Eukaryota</taxon>
        <taxon>Metazoa</taxon>
        <taxon>Spiralia</taxon>
        <taxon>Lophotrochozoa</taxon>
        <taxon>Mollusca</taxon>
        <taxon>Gastropoda</taxon>
        <taxon>Heterobranchia</taxon>
        <taxon>Euthyneura</taxon>
        <taxon>Panpulmonata</taxon>
        <taxon>Eupulmonata</taxon>
        <taxon>Stylommatophora</taxon>
        <taxon>Helicina</taxon>
        <taxon>Helicoidea</taxon>
        <taxon>Geomitridae</taxon>
        <taxon>Candidula</taxon>
    </lineage>
</organism>
<evidence type="ECO:0000313" key="5">
    <source>
        <dbReference type="Proteomes" id="UP000678393"/>
    </source>
</evidence>
<dbReference type="Gene3D" id="1.25.40.20">
    <property type="entry name" value="Ankyrin repeat-containing domain"/>
    <property type="match status" value="1"/>
</dbReference>
<gene>
    <name evidence="4" type="ORF">CUNI_LOCUS11299</name>
</gene>
<keyword evidence="3" id="KW-0175">Coiled coil</keyword>
<evidence type="ECO:0000313" key="4">
    <source>
        <dbReference type="EMBL" id="CAG5125741.1"/>
    </source>
</evidence>
<dbReference type="AlphaFoldDB" id="A0A8S3ZFF1"/>
<dbReference type="Proteomes" id="UP000678393">
    <property type="component" value="Unassembled WGS sequence"/>
</dbReference>
<dbReference type="OrthoDB" id="6058160at2759"/>
<dbReference type="EMBL" id="CAJHNH020002146">
    <property type="protein sequence ID" value="CAG5125741.1"/>
    <property type="molecule type" value="Genomic_DNA"/>
</dbReference>
<name>A0A8S3ZFF1_9EUPU</name>
<dbReference type="Pfam" id="PF00023">
    <property type="entry name" value="Ank"/>
    <property type="match status" value="1"/>
</dbReference>
<dbReference type="PANTHER" id="PTHR24203:SF45">
    <property type="entry name" value="ANKYRIN REPEAT DOMAIN 6"/>
    <property type="match status" value="1"/>
</dbReference>
<feature type="coiled-coil region" evidence="3">
    <location>
        <begin position="164"/>
        <end position="223"/>
    </location>
</feature>
<comment type="caution">
    <text evidence="4">The sequence shown here is derived from an EMBL/GenBank/DDBJ whole genome shotgun (WGS) entry which is preliminary data.</text>
</comment>
<keyword evidence="2" id="KW-0040">ANK repeat</keyword>
<dbReference type="SUPFAM" id="SSF48403">
    <property type="entry name" value="Ankyrin repeat"/>
    <property type="match status" value="2"/>
</dbReference>
<evidence type="ECO:0000256" key="1">
    <source>
        <dbReference type="ARBA" id="ARBA00022737"/>
    </source>
</evidence>
<sequence length="842" mass="95791">MGQNYTFAEAYIQQVKLRESATMRLSQTSERIGEDEVSDILIKVATVLQEELSPVVLKSIKSRLKQLPLACYSLVGSWVDDDGLDLLHHSIINNCPEMVEFLLSEPQWFPSTQMPKKNPYAHLAAIFGFTECLRLIMQYRPGDYFTGSNQSHVIKLPPSIRKRLKSLDSLRTNANKQMEKLLHRIKSSTEWTENSMKSAFGNVVDMEEVGNVLKSELEELEKNKTKHDASIHRFRSLTLSGTAPEGYKRVPAGEAADNSGKSTRLQAVGASSLEVKSLTQDTLDKKTIARQTTDKVEKIKCDKRQKLKLCGRGAMVKHRLTVDWDVFSQLPAGVVSGAGDKVIVTYTDNSRKERQEASVFDTLHKSGIMGTLRTLPSKEGKTSENRKTLKRKSTIRGIAQKKDSSLSYPKVLEPGVRGKKKYKDFKLTLEQQTIKDDTTSLKNKTPLSIAAQYGHLECVQMILDTFILKNHPHMAVREPLTLATKAKSPEAIVLLMGKKLTRTDYQSAVLTAIREMYPDCLTALLVHKTKEKQSLFDGVNLYHILYTQSLMSDYRYEMLPIMTNVLINSNEDVNAHNVYCTYPLYTLINCSFNISIGKQIFYYVECVKILLENKASPHFDETEAFKLAGFGQSFSRSAYSSAINCILESAMGATNFFEHAQHSKIFMKKLITTVTTCDKTNRRLLNDVLFNYMDTVNSLDLDRYIVRCLLRYGANPDFRNGSKYAINVYFDKMLPHLAKFEVNSTHSKWQHELSALMLVCRGMNYKCLREAKIIFLNEHLLRCPIQALPLCRYFSYLINDMLTSPRPLVELVAQFIWVRLRRNEKRAKMLPLPDPIISLIVP</sequence>
<accession>A0A8S3ZFF1</accession>
<dbReference type="InterPro" id="IPR036770">
    <property type="entry name" value="Ankyrin_rpt-contain_sf"/>
</dbReference>
<proteinExistence type="predicted"/>
<keyword evidence="5" id="KW-1185">Reference proteome</keyword>
<dbReference type="InterPro" id="IPR002110">
    <property type="entry name" value="Ankyrin_rpt"/>
</dbReference>
<protein>
    <submittedName>
        <fullName evidence="4">Uncharacterized protein</fullName>
    </submittedName>
</protein>
<reference evidence="4" key="1">
    <citation type="submission" date="2021-04" db="EMBL/GenBank/DDBJ databases">
        <authorList>
            <consortium name="Molecular Ecology Group"/>
        </authorList>
    </citation>
    <scope>NUCLEOTIDE SEQUENCE</scope>
</reference>